<proteinExistence type="predicted"/>
<accession>A0A806KE41</accession>
<reference evidence="1" key="1">
    <citation type="submission" date="2012-03" db="EMBL/GenBank/DDBJ databases">
        <title>Functional metagenomics reveals considerable lignocellulase gene clusters in the gut microbiome of a wood-feeding higher termite.</title>
        <authorList>
            <person name="Liu N."/>
        </authorList>
    </citation>
    <scope>NUCLEOTIDE SEQUENCE</scope>
</reference>
<organism evidence="1">
    <name type="scientific">uncultured bacterium contig00016</name>
    <dbReference type="NCBI Taxonomy" id="1181507"/>
    <lineage>
        <taxon>Bacteria</taxon>
        <taxon>environmental samples</taxon>
    </lineage>
</organism>
<dbReference type="EMBL" id="JQ844215">
    <property type="protein sequence ID" value="AGS52895.1"/>
    <property type="molecule type" value="Genomic_DNA"/>
</dbReference>
<sequence length="68" mass="7778">MAFSLILGLALFAVACYLVLLFFQVNRVEKKVSDLIQMVEIHLLNKYGHNPNKNVNLLDVKKVMSEDE</sequence>
<dbReference type="AlphaFoldDB" id="A0A806KE41"/>
<evidence type="ECO:0000313" key="1">
    <source>
        <dbReference type="EMBL" id="AGS52895.1"/>
    </source>
</evidence>
<protein>
    <submittedName>
        <fullName evidence="1">Uncharacterized protein</fullName>
    </submittedName>
</protein>
<name>A0A806KE41_9BACT</name>